<dbReference type="EMBL" id="BAABME010012903">
    <property type="protein sequence ID" value="GAA0185634.1"/>
    <property type="molecule type" value="Genomic_DNA"/>
</dbReference>
<evidence type="ECO:0000313" key="1">
    <source>
        <dbReference type="EMBL" id="GAA0185634.1"/>
    </source>
</evidence>
<organism evidence="1 2">
    <name type="scientific">Lithospermum erythrorhizon</name>
    <name type="common">Purple gromwell</name>
    <name type="synonym">Lithospermum officinale var. erythrorhizon</name>
    <dbReference type="NCBI Taxonomy" id="34254"/>
    <lineage>
        <taxon>Eukaryota</taxon>
        <taxon>Viridiplantae</taxon>
        <taxon>Streptophyta</taxon>
        <taxon>Embryophyta</taxon>
        <taxon>Tracheophyta</taxon>
        <taxon>Spermatophyta</taxon>
        <taxon>Magnoliopsida</taxon>
        <taxon>eudicotyledons</taxon>
        <taxon>Gunneridae</taxon>
        <taxon>Pentapetalae</taxon>
        <taxon>asterids</taxon>
        <taxon>lamiids</taxon>
        <taxon>Boraginales</taxon>
        <taxon>Boraginaceae</taxon>
        <taxon>Boraginoideae</taxon>
        <taxon>Lithospermeae</taxon>
        <taxon>Lithospermum</taxon>
    </lineage>
</organism>
<keyword evidence="2" id="KW-1185">Reference proteome</keyword>
<protein>
    <submittedName>
        <fullName evidence="1">Uncharacterized protein</fullName>
    </submittedName>
</protein>
<evidence type="ECO:0000313" key="2">
    <source>
        <dbReference type="Proteomes" id="UP001454036"/>
    </source>
</evidence>
<proteinExistence type="predicted"/>
<dbReference type="Proteomes" id="UP001454036">
    <property type="component" value="Unassembled WGS sequence"/>
</dbReference>
<comment type="caution">
    <text evidence="1">The sequence shown here is derived from an EMBL/GenBank/DDBJ whole genome shotgun (WGS) entry which is preliminary data.</text>
</comment>
<dbReference type="AlphaFoldDB" id="A0AAV3RW59"/>
<accession>A0AAV3RW59</accession>
<reference evidence="1 2" key="1">
    <citation type="submission" date="2024-01" db="EMBL/GenBank/DDBJ databases">
        <title>The complete chloroplast genome sequence of Lithospermum erythrorhizon: insights into the phylogenetic relationship among Boraginaceae species and the maternal lineages of purple gromwells.</title>
        <authorList>
            <person name="Okada T."/>
            <person name="Watanabe K."/>
        </authorList>
    </citation>
    <scope>NUCLEOTIDE SEQUENCE [LARGE SCALE GENOMIC DNA]</scope>
</reference>
<sequence length="134" mass="15122">MKDGHRLEVQGEEIEGGKVHEVEVQGVACRGRIHEDVVADDIFGEYVIGDDVVGEYDLRGDEFMQANNLVYDDFDTEAFMREDYLDEDYEPLHDAENEEDNINEILDDITSYFNENDVDGDLGPILNDVGAATT</sequence>
<name>A0AAV3RW59_LITER</name>
<gene>
    <name evidence="1" type="ORF">LIER_32922</name>
</gene>